<sequence length="93" mass="9929">MWGQTTAGFLAGLPLAFLSVALLASPLPFELKTKFTLTVVFALPMYCVTITAAFAAARGYKAWGWMLAANLVCGALLFVAVQLGWYGLPEGLQ</sequence>
<evidence type="ECO:0000256" key="1">
    <source>
        <dbReference type="SAM" id="Phobius"/>
    </source>
</evidence>
<organism evidence="2 3">
    <name type="scientific">Salinisphaera dokdonensis CL-ES53</name>
    <dbReference type="NCBI Taxonomy" id="1304272"/>
    <lineage>
        <taxon>Bacteria</taxon>
        <taxon>Pseudomonadati</taxon>
        <taxon>Pseudomonadota</taxon>
        <taxon>Gammaproteobacteria</taxon>
        <taxon>Salinisphaerales</taxon>
        <taxon>Salinisphaeraceae</taxon>
        <taxon>Salinisphaera</taxon>
    </lineage>
</organism>
<feature type="transmembrane region" description="Helical" evidence="1">
    <location>
        <begin position="67"/>
        <end position="88"/>
    </location>
</feature>
<accession>A0ABV2B0D5</accession>
<keyword evidence="3" id="KW-1185">Reference proteome</keyword>
<gene>
    <name evidence="2" type="ORF">SADO_07287</name>
</gene>
<keyword evidence="1" id="KW-1133">Transmembrane helix</keyword>
<evidence type="ECO:0000313" key="2">
    <source>
        <dbReference type="EMBL" id="MES1929040.1"/>
    </source>
</evidence>
<keyword evidence="1" id="KW-0472">Membrane</keyword>
<protein>
    <submittedName>
        <fullName evidence="2">Uncharacterized protein</fullName>
    </submittedName>
</protein>
<dbReference type="EMBL" id="APND01000002">
    <property type="protein sequence ID" value="MES1929040.1"/>
    <property type="molecule type" value="Genomic_DNA"/>
</dbReference>
<proteinExistence type="predicted"/>
<reference evidence="2 3" key="1">
    <citation type="submission" date="2013-03" db="EMBL/GenBank/DDBJ databases">
        <title>Salinisphaera dokdonensis CL-ES53 Genome Sequencing.</title>
        <authorList>
            <person name="Li C."/>
            <person name="Lai Q."/>
            <person name="Shao Z."/>
        </authorList>
    </citation>
    <scope>NUCLEOTIDE SEQUENCE [LARGE SCALE GENOMIC DNA]</scope>
    <source>
        <strain evidence="2 3">CL-ES53</strain>
    </source>
</reference>
<comment type="caution">
    <text evidence="2">The sequence shown here is derived from an EMBL/GenBank/DDBJ whole genome shotgun (WGS) entry which is preliminary data.</text>
</comment>
<keyword evidence="1" id="KW-0812">Transmembrane</keyword>
<name>A0ABV2B0D5_9GAMM</name>
<evidence type="ECO:0000313" key="3">
    <source>
        <dbReference type="Proteomes" id="UP001460888"/>
    </source>
</evidence>
<dbReference type="RefSeq" id="WP_353110539.1">
    <property type="nucleotide sequence ID" value="NZ_APND01000002.1"/>
</dbReference>
<feature type="transmembrane region" description="Helical" evidence="1">
    <location>
        <begin position="34"/>
        <end position="55"/>
    </location>
</feature>
<dbReference type="Proteomes" id="UP001460888">
    <property type="component" value="Unassembled WGS sequence"/>
</dbReference>